<comment type="caution">
    <text evidence="1">The sequence shown here is derived from an EMBL/GenBank/DDBJ whole genome shotgun (WGS) entry which is preliminary data.</text>
</comment>
<protein>
    <submittedName>
        <fullName evidence="1">Uncharacterized protein</fullName>
    </submittedName>
</protein>
<dbReference type="AlphaFoldDB" id="A0AAP0NT74"/>
<sequence length="49" mass="5681">MECLILMHLACKMKLIYLTNDVHIIVLSFQSLFPCMSLVLNFSDFMLSL</sequence>
<gene>
    <name evidence="1" type="ORF">Sjap_014623</name>
</gene>
<evidence type="ECO:0000313" key="1">
    <source>
        <dbReference type="EMBL" id="KAK9115676.1"/>
    </source>
</evidence>
<keyword evidence="2" id="KW-1185">Reference proteome</keyword>
<dbReference type="EMBL" id="JBBNAE010000006">
    <property type="protein sequence ID" value="KAK9115676.1"/>
    <property type="molecule type" value="Genomic_DNA"/>
</dbReference>
<evidence type="ECO:0000313" key="2">
    <source>
        <dbReference type="Proteomes" id="UP001417504"/>
    </source>
</evidence>
<name>A0AAP0NT74_9MAGN</name>
<accession>A0AAP0NT74</accession>
<dbReference type="Proteomes" id="UP001417504">
    <property type="component" value="Unassembled WGS sequence"/>
</dbReference>
<organism evidence="1 2">
    <name type="scientific">Stephania japonica</name>
    <dbReference type="NCBI Taxonomy" id="461633"/>
    <lineage>
        <taxon>Eukaryota</taxon>
        <taxon>Viridiplantae</taxon>
        <taxon>Streptophyta</taxon>
        <taxon>Embryophyta</taxon>
        <taxon>Tracheophyta</taxon>
        <taxon>Spermatophyta</taxon>
        <taxon>Magnoliopsida</taxon>
        <taxon>Ranunculales</taxon>
        <taxon>Menispermaceae</taxon>
        <taxon>Menispermoideae</taxon>
        <taxon>Cissampelideae</taxon>
        <taxon>Stephania</taxon>
    </lineage>
</organism>
<reference evidence="1 2" key="1">
    <citation type="submission" date="2024-01" db="EMBL/GenBank/DDBJ databases">
        <title>Genome assemblies of Stephania.</title>
        <authorList>
            <person name="Yang L."/>
        </authorList>
    </citation>
    <scope>NUCLEOTIDE SEQUENCE [LARGE SCALE GENOMIC DNA]</scope>
    <source>
        <strain evidence="1">QJT</strain>
        <tissue evidence="1">Leaf</tissue>
    </source>
</reference>
<proteinExistence type="predicted"/>